<gene>
    <name evidence="3" type="ORF">SAMN05421869_101364</name>
</gene>
<dbReference type="AlphaFoldDB" id="A0A1G7ZAY2"/>
<dbReference type="Proteomes" id="UP000199202">
    <property type="component" value="Unassembled WGS sequence"/>
</dbReference>
<proteinExistence type="predicted"/>
<feature type="domain" description="Transposase IS4 N-terminal" evidence="2">
    <location>
        <begin position="21"/>
        <end position="113"/>
    </location>
</feature>
<accession>A0A1G7ZAY2</accession>
<dbReference type="PANTHER" id="PTHR37529">
    <property type="entry name" value="TRANSPOSASE INSG FOR INSERTION SEQUENCE ELEMENT IS4-RELATED"/>
    <property type="match status" value="1"/>
</dbReference>
<evidence type="ECO:0000313" key="4">
    <source>
        <dbReference type="Proteomes" id="UP000199202"/>
    </source>
</evidence>
<dbReference type="NCBIfam" id="NF033592">
    <property type="entry name" value="transpos_IS4_1"/>
    <property type="match status" value="1"/>
</dbReference>
<protein>
    <submittedName>
        <fullName evidence="3">Transposase DDE domain-containing protein</fullName>
    </submittedName>
</protein>
<evidence type="ECO:0000313" key="3">
    <source>
        <dbReference type="EMBL" id="SDH05868.1"/>
    </source>
</evidence>
<dbReference type="InterPro" id="IPR002559">
    <property type="entry name" value="Transposase_11"/>
</dbReference>
<dbReference type="SUPFAM" id="SSF53098">
    <property type="entry name" value="Ribonuclease H-like"/>
    <property type="match status" value="1"/>
</dbReference>
<dbReference type="GO" id="GO:0004803">
    <property type="term" value="F:transposase activity"/>
    <property type="evidence" value="ECO:0007669"/>
    <property type="project" value="InterPro"/>
</dbReference>
<dbReference type="GO" id="GO:0006313">
    <property type="term" value="P:DNA transposition"/>
    <property type="evidence" value="ECO:0007669"/>
    <property type="project" value="InterPro"/>
</dbReference>
<dbReference type="InterPro" id="IPR047952">
    <property type="entry name" value="Transpos_IS4"/>
</dbReference>
<dbReference type="Pfam" id="PF13006">
    <property type="entry name" value="Nterm_IS4"/>
    <property type="match status" value="1"/>
</dbReference>
<sequence>MESKSVINRTLVVASGPFAPGHLGELTQLMPFEMVDEALKQTGRVQQRVRDLPSRVAVYLMVAGALFPELGWRQVWQRLTAGLTGLTVAAPTGAAMAQARKRIAAAPLRWLFELLRGPSAGTATPGTHWHGLLVCAIDGTVMSVADSPANLAVYPKQRGNHGGAGYPALRLLTLLACGTRTLLDAVFAPASTGETTLAPRLLERLHRDMIVLLDRNFAVCALIQAIAATGAHVLVRVKNGRRLPLLARCHDGSYLSRLGATPVRVIDAVITITTRAGHRTSAYRLVTTLTDAHRHPAADLLTLYHQRWEIETAYLEIKSTILGGRVLRARTPDGLDQEVHALLVAYQLLRLAMAEATTHRPGLDPDRASFTIALNTARDLVIQAAGVIADTVIDLLGTIGRQVLANLMPDRRIRTRPRLVKRAISKHNARGTVDRTSYKATIGIEIRTSSEP</sequence>
<name>A0A1G7ZAY2_9ACTN</name>
<dbReference type="InterPro" id="IPR024473">
    <property type="entry name" value="Transposases_IS4_N"/>
</dbReference>
<feature type="domain" description="Transposase IS4-like" evidence="1">
    <location>
        <begin position="130"/>
        <end position="348"/>
    </location>
</feature>
<dbReference type="STRING" id="633440.SAMN05421869_101364"/>
<dbReference type="EMBL" id="FNDJ01000001">
    <property type="protein sequence ID" value="SDH05868.1"/>
    <property type="molecule type" value="Genomic_DNA"/>
</dbReference>
<reference evidence="3 4" key="1">
    <citation type="submission" date="2016-10" db="EMBL/GenBank/DDBJ databases">
        <authorList>
            <person name="de Groot N.N."/>
        </authorList>
    </citation>
    <scope>NUCLEOTIDE SEQUENCE [LARGE SCALE GENOMIC DNA]</scope>
    <source>
        <strain evidence="3 4">CGMCC 4.6533</strain>
    </source>
</reference>
<evidence type="ECO:0000259" key="1">
    <source>
        <dbReference type="Pfam" id="PF01609"/>
    </source>
</evidence>
<dbReference type="Pfam" id="PF01609">
    <property type="entry name" value="DDE_Tnp_1"/>
    <property type="match status" value="1"/>
</dbReference>
<organism evidence="3 4">
    <name type="scientific">Nonomuraea jiangxiensis</name>
    <dbReference type="NCBI Taxonomy" id="633440"/>
    <lineage>
        <taxon>Bacteria</taxon>
        <taxon>Bacillati</taxon>
        <taxon>Actinomycetota</taxon>
        <taxon>Actinomycetes</taxon>
        <taxon>Streptosporangiales</taxon>
        <taxon>Streptosporangiaceae</taxon>
        <taxon>Nonomuraea</taxon>
    </lineage>
</organism>
<evidence type="ECO:0000259" key="2">
    <source>
        <dbReference type="Pfam" id="PF13006"/>
    </source>
</evidence>
<dbReference type="InterPro" id="IPR012337">
    <property type="entry name" value="RNaseH-like_sf"/>
</dbReference>
<keyword evidence="4" id="KW-1185">Reference proteome</keyword>
<dbReference type="PANTHER" id="PTHR37529:SF1">
    <property type="entry name" value="TRANSPOSASE INSG FOR INSERTION SEQUENCE ELEMENT IS4-RELATED"/>
    <property type="match status" value="1"/>
</dbReference>
<dbReference type="GO" id="GO:0003677">
    <property type="term" value="F:DNA binding"/>
    <property type="evidence" value="ECO:0007669"/>
    <property type="project" value="InterPro"/>
</dbReference>